<feature type="transmembrane region" description="Helical" evidence="1">
    <location>
        <begin position="12"/>
        <end position="29"/>
    </location>
</feature>
<dbReference type="RefSeq" id="WP_117895115.1">
    <property type="nucleotide sequence ID" value="NZ_CABJCV010000011.1"/>
</dbReference>
<feature type="transmembrane region" description="Helical" evidence="1">
    <location>
        <begin position="153"/>
        <end position="174"/>
    </location>
</feature>
<keyword evidence="1" id="KW-1133">Transmembrane helix</keyword>
<name>A0A412FZI2_9FIRM</name>
<dbReference type="Proteomes" id="UP000284178">
    <property type="component" value="Unassembled WGS sequence"/>
</dbReference>
<evidence type="ECO:0000256" key="1">
    <source>
        <dbReference type="SAM" id="Phobius"/>
    </source>
</evidence>
<evidence type="ECO:0000313" key="2">
    <source>
        <dbReference type="EMBL" id="RGR73550.1"/>
    </source>
</evidence>
<comment type="caution">
    <text evidence="2">The sequence shown here is derived from an EMBL/GenBank/DDBJ whole genome shotgun (WGS) entry which is preliminary data.</text>
</comment>
<dbReference type="AlphaFoldDB" id="A0A412FZI2"/>
<evidence type="ECO:0000313" key="3">
    <source>
        <dbReference type="Proteomes" id="UP000284178"/>
    </source>
</evidence>
<accession>A0A412FZI2</accession>
<reference evidence="2 3" key="1">
    <citation type="submission" date="2018-08" db="EMBL/GenBank/DDBJ databases">
        <title>A genome reference for cultivated species of the human gut microbiota.</title>
        <authorList>
            <person name="Zou Y."/>
            <person name="Xue W."/>
            <person name="Luo G."/>
        </authorList>
    </citation>
    <scope>NUCLEOTIDE SEQUENCE [LARGE SCALE GENOMIC DNA]</scope>
    <source>
        <strain evidence="2 3">AF24-29</strain>
    </source>
</reference>
<feature type="transmembrane region" description="Helical" evidence="1">
    <location>
        <begin position="74"/>
        <end position="93"/>
    </location>
</feature>
<keyword evidence="3" id="KW-1185">Reference proteome</keyword>
<dbReference type="GeneID" id="83015733"/>
<protein>
    <submittedName>
        <fullName evidence="2">Uncharacterized protein</fullName>
    </submittedName>
</protein>
<proteinExistence type="predicted"/>
<feature type="transmembrane region" description="Helical" evidence="1">
    <location>
        <begin position="99"/>
        <end position="118"/>
    </location>
</feature>
<dbReference type="EMBL" id="QRUP01000011">
    <property type="protein sequence ID" value="RGR73550.1"/>
    <property type="molecule type" value="Genomic_DNA"/>
</dbReference>
<feature type="transmembrane region" description="Helical" evidence="1">
    <location>
        <begin position="49"/>
        <end position="67"/>
    </location>
</feature>
<gene>
    <name evidence="2" type="ORF">DWY25_10000</name>
</gene>
<sequence>MNTNWQKILSRAGSWLLLYLSLVLGYWQFNGGCRFFHFYGNDRIVPGMPTLLILIGLAILGAVLFILSDSIHTLPGFAAGLILEFIVLEIMFYDDGYLGVLLLYTLPMLPYLIILKIIKVITGFIIPISTVTGILFLLQVVLIVLSFKYIKKLHWGCIASRLAIISVYALFCLYECVDNTWMLSFFSMLTLVRLAEIPWIWMDTPAKQSLKAEKGSNDE</sequence>
<keyword evidence="1" id="KW-0812">Transmembrane</keyword>
<keyword evidence="1" id="KW-0472">Membrane</keyword>
<organism evidence="2 3">
    <name type="scientific">Holdemania filiformis</name>
    <dbReference type="NCBI Taxonomy" id="61171"/>
    <lineage>
        <taxon>Bacteria</taxon>
        <taxon>Bacillati</taxon>
        <taxon>Bacillota</taxon>
        <taxon>Erysipelotrichia</taxon>
        <taxon>Erysipelotrichales</taxon>
        <taxon>Erysipelotrichaceae</taxon>
        <taxon>Holdemania</taxon>
    </lineage>
</organism>
<feature type="transmembrane region" description="Helical" evidence="1">
    <location>
        <begin position="125"/>
        <end position="147"/>
    </location>
</feature>